<dbReference type="PANTHER" id="PTHR33606:SF3">
    <property type="entry name" value="PROTEIN YCII"/>
    <property type="match status" value="1"/>
</dbReference>
<comment type="caution">
    <text evidence="3">The sequence shown here is derived from an EMBL/GenBank/DDBJ whole genome shotgun (WGS) entry which is preliminary data.</text>
</comment>
<evidence type="ECO:0000256" key="1">
    <source>
        <dbReference type="ARBA" id="ARBA00007689"/>
    </source>
</evidence>
<dbReference type="RefSeq" id="WP_168115899.1">
    <property type="nucleotide sequence ID" value="NZ_BOON01000028.1"/>
</dbReference>
<keyword evidence="4" id="KW-1185">Reference proteome</keyword>
<dbReference type="Proteomes" id="UP000599074">
    <property type="component" value="Unassembled WGS sequence"/>
</dbReference>
<dbReference type="Pfam" id="PF03795">
    <property type="entry name" value="YCII"/>
    <property type="match status" value="1"/>
</dbReference>
<dbReference type="SUPFAM" id="SSF54909">
    <property type="entry name" value="Dimeric alpha+beta barrel"/>
    <property type="match status" value="1"/>
</dbReference>
<evidence type="ECO:0000259" key="2">
    <source>
        <dbReference type="Pfam" id="PF03795"/>
    </source>
</evidence>
<dbReference type="EMBL" id="BOON01000028">
    <property type="protein sequence ID" value="GII23414.1"/>
    <property type="molecule type" value="Genomic_DNA"/>
</dbReference>
<sequence length="96" mass="10475">MTANSPTFLVLYTYVPDMEQRRAPHRQDHLAWIRDLADKGTLLVAGAAQEPVDTGVLVVRAADAHEVRRLLLDDPYALANLITGVVVRPFGLVVGG</sequence>
<reference evidence="3" key="1">
    <citation type="submission" date="2021-01" db="EMBL/GenBank/DDBJ databases">
        <title>Whole genome shotgun sequence of Planosporangium mesophilum NBRC 109066.</title>
        <authorList>
            <person name="Komaki H."/>
            <person name="Tamura T."/>
        </authorList>
    </citation>
    <scope>NUCLEOTIDE SEQUENCE</scope>
    <source>
        <strain evidence="3">NBRC 109066</strain>
    </source>
</reference>
<organism evidence="3 4">
    <name type="scientific">Planosporangium mesophilum</name>
    <dbReference type="NCBI Taxonomy" id="689768"/>
    <lineage>
        <taxon>Bacteria</taxon>
        <taxon>Bacillati</taxon>
        <taxon>Actinomycetota</taxon>
        <taxon>Actinomycetes</taxon>
        <taxon>Micromonosporales</taxon>
        <taxon>Micromonosporaceae</taxon>
        <taxon>Planosporangium</taxon>
    </lineage>
</organism>
<dbReference type="InterPro" id="IPR005545">
    <property type="entry name" value="YCII"/>
</dbReference>
<evidence type="ECO:0000313" key="4">
    <source>
        <dbReference type="Proteomes" id="UP000599074"/>
    </source>
</evidence>
<proteinExistence type="inferred from homology"/>
<dbReference type="PANTHER" id="PTHR33606">
    <property type="entry name" value="PROTEIN YCII"/>
    <property type="match status" value="1"/>
</dbReference>
<dbReference type="Gene3D" id="3.30.70.1060">
    <property type="entry name" value="Dimeric alpha+beta barrel"/>
    <property type="match status" value="1"/>
</dbReference>
<dbReference type="InterPro" id="IPR051807">
    <property type="entry name" value="Sec-metab_biosynth-assoc"/>
</dbReference>
<evidence type="ECO:0000313" key="3">
    <source>
        <dbReference type="EMBL" id="GII23414.1"/>
    </source>
</evidence>
<protein>
    <recommendedName>
        <fullName evidence="2">YCII-related domain-containing protein</fullName>
    </recommendedName>
</protein>
<gene>
    <name evidence="3" type="ORF">Pme01_30110</name>
</gene>
<dbReference type="InterPro" id="IPR011008">
    <property type="entry name" value="Dimeric_a/b-barrel"/>
</dbReference>
<name>A0A8J3TEP8_9ACTN</name>
<comment type="similarity">
    <text evidence="1">Belongs to the YciI family.</text>
</comment>
<dbReference type="AlphaFoldDB" id="A0A8J3TEP8"/>
<accession>A0A8J3TEP8</accession>
<feature type="domain" description="YCII-related" evidence="2">
    <location>
        <begin position="8"/>
        <end position="90"/>
    </location>
</feature>